<reference evidence="2" key="1">
    <citation type="journal article" date="2019" name="Int. J. Syst. Evol. Microbiol.">
        <title>The Global Catalogue of Microorganisms (GCM) 10K type strain sequencing project: providing services to taxonomists for standard genome sequencing and annotation.</title>
        <authorList>
            <consortium name="The Broad Institute Genomics Platform"/>
            <consortium name="The Broad Institute Genome Sequencing Center for Infectious Disease"/>
            <person name="Wu L."/>
            <person name="Ma J."/>
        </authorList>
    </citation>
    <scope>NUCLEOTIDE SEQUENCE [LARGE SCALE GENOMIC DNA]</scope>
    <source>
        <strain evidence="2">CGMCC 1.12942</strain>
    </source>
</reference>
<dbReference type="SUPFAM" id="SSF46785">
    <property type="entry name" value="Winged helix' DNA-binding domain"/>
    <property type="match status" value="1"/>
</dbReference>
<dbReference type="Gene3D" id="1.10.10.10">
    <property type="entry name" value="Winged helix-like DNA-binding domain superfamily/Winged helix DNA-binding domain"/>
    <property type="match status" value="1"/>
</dbReference>
<dbReference type="PANTHER" id="PTHR33221">
    <property type="entry name" value="WINGED HELIX-TURN-HELIX TRANSCRIPTIONAL REGULATOR, RRF2 FAMILY"/>
    <property type="match status" value="1"/>
</dbReference>
<dbReference type="PROSITE" id="PS51197">
    <property type="entry name" value="HTH_RRF2_2"/>
    <property type="match status" value="1"/>
</dbReference>
<protein>
    <submittedName>
        <fullName evidence="1">RrF2 family transcriptional regulator</fullName>
    </submittedName>
</protein>
<dbReference type="RefSeq" id="WP_379865980.1">
    <property type="nucleotide sequence ID" value="NZ_JBHTBW010000046.1"/>
</dbReference>
<comment type="caution">
    <text evidence="1">The sequence shown here is derived from an EMBL/GenBank/DDBJ whole genome shotgun (WGS) entry which is preliminary data.</text>
</comment>
<evidence type="ECO:0000313" key="1">
    <source>
        <dbReference type="EMBL" id="MFC7442238.1"/>
    </source>
</evidence>
<dbReference type="Proteomes" id="UP001596500">
    <property type="component" value="Unassembled WGS sequence"/>
</dbReference>
<dbReference type="EMBL" id="JBHTBW010000046">
    <property type="protein sequence ID" value="MFC7442238.1"/>
    <property type="molecule type" value="Genomic_DNA"/>
</dbReference>
<sequence>MSANRSSQIGPPRFGIAVHVLVWLAQSGGLLSSATIACQVNSHATFLRRVLALLASSGIVEAKEGRDGGYSLKIPADKLTLADVYMAVRSECADSGERGESMDCGEAGKQLDSVLEAIMNEAEQQTVEFLKGYTLKDLMENVDFSGVRK</sequence>
<organism evidence="1 2">
    <name type="scientific">Laceyella putida</name>
    <dbReference type="NCBI Taxonomy" id="110101"/>
    <lineage>
        <taxon>Bacteria</taxon>
        <taxon>Bacillati</taxon>
        <taxon>Bacillota</taxon>
        <taxon>Bacilli</taxon>
        <taxon>Bacillales</taxon>
        <taxon>Thermoactinomycetaceae</taxon>
        <taxon>Laceyella</taxon>
    </lineage>
</organism>
<name>A0ABW2RMQ8_9BACL</name>
<dbReference type="PANTHER" id="PTHR33221:SF15">
    <property type="entry name" value="HTH-TYPE TRANSCRIPTIONAL REGULATOR YWGB-RELATED"/>
    <property type="match status" value="1"/>
</dbReference>
<evidence type="ECO:0000313" key="2">
    <source>
        <dbReference type="Proteomes" id="UP001596500"/>
    </source>
</evidence>
<dbReference type="InterPro" id="IPR030489">
    <property type="entry name" value="TR_Rrf2-type_CS"/>
</dbReference>
<dbReference type="Pfam" id="PF02082">
    <property type="entry name" value="Rrf2"/>
    <property type="match status" value="1"/>
</dbReference>
<dbReference type="InterPro" id="IPR000944">
    <property type="entry name" value="Tscrpt_reg_Rrf2"/>
</dbReference>
<dbReference type="InterPro" id="IPR036388">
    <property type="entry name" value="WH-like_DNA-bd_sf"/>
</dbReference>
<accession>A0ABW2RMQ8</accession>
<proteinExistence type="predicted"/>
<dbReference type="PROSITE" id="PS01332">
    <property type="entry name" value="HTH_RRF2_1"/>
    <property type="match status" value="1"/>
</dbReference>
<keyword evidence="2" id="KW-1185">Reference proteome</keyword>
<dbReference type="InterPro" id="IPR036390">
    <property type="entry name" value="WH_DNA-bd_sf"/>
</dbReference>
<gene>
    <name evidence="1" type="ORF">ACFQNG_14180</name>
</gene>